<protein>
    <submittedName>
        <fullName evidence="1">Uncharacterized protein</fullName>
    </submittedName>
</protein>
<evidence type="ECO:0000313" key="1">
    <source>
        <dbReference type="EMBL" id="ATD06365.1"/>
    </source>
</evidence>
<keyword evidence="2" id="KW-1185">Reference proteome</keyword>
<reference evidence="1 2" key="1">
    <citation type="submission" date="2015-06" db="EMBL/GenBank/DDBJ databases">
        <authorList>
            <person name="Xie B.-B."/>
            <person name="Rong J.-C."/>
            <person name="Qin Q.-L."/>
            <person name="Zhang Y.-Z."/>
        </authorList>
    </citation>
    <scope>NUCLEOTIDE SEQUENCE [LARGE SCALE GENOMIC DNA]</scope>
    <source>
        <strain evidence="1 2">JCM 20779</strain>
    </source>
</reference>
<gene>
    <name evidence="1" type="ORF">PPIS_a1201</name>
</gene>
<name>A0ABN5CBW8_PSEO7</name>
<evidence type="ECO:0000313" key="2">
    <source>
        <dbReference type="Proteomes" id="UP000016521"/>
    </source>
</evidence>
<organism evidence="1 2">
    <name type="scientific">Pseudoalteromonas piscicida</name>
    <dbReference type="NCBI Taxonomy" id="43662"/>
    <lineage>
        <taxon>Bacteria</taxon>
        <taxon>Pseudomonadati</taxon>
        <taxon>Pseudomonadota</taxon>
        <taxon>Gammaproteobacteria</taxon>
        <taxon>Alteromonadales</taxon>
        <taxon>Pseudoalteromonadaceae</taxon>
        <taxon>Pseudoalteromonas</taxon>
    </lineage>
</organism>
<dbReference type="EMBL" id="CP011924">
    <property type="protein sequence ID" value="ATD06365.1"/>
    <property type="molecule type" value="Genomic_DNA"/>
</dbReference>
<proteinExistence type="predicted"/>
<dbReference type="Proteomes" id="UP000016521">
    <property type="component" value="Chromosome I"/>
</dbReference>
<sequence>MSLFSHLELVEDKRSSINQHHDLTNVFSYHLGFSIRL</sequence>
<accession>A0ABN5CBW8</accession>